<evidence type="ECO:0000313" key="3">
    <source>
        <dbReference type="EMBL" id="KXK66956.1"/>
    </source>
</evidence>
<dbReference type="OrthoDB" id="9921012at2"/>
<evidence type="ECO:0000313" key="4">
    <source>
        <dbReference type="Proteomes" id="UP000070366"/>
    </source>
</evidence>
<feature type="compositionally biased region" description="Basic and acidic residues" evidence="2">
    <location>
        <begin position="183"/>
        <end position="195"/>
    </location>
</feature>
<protein>
    <submittedName>
        <fullName evidence="3">Uncharacterized protein</fullName>
    </submittedName>
</protein>
<gene>
    <name evidence="3" type="ORF">HMPREF3293_00186</name>
</gene>
<proteinExistence type="predicted"/>
<dbReference type="KEGG" id="cmiu:B1H56_09570"/>
<sequence>MLKYLFPFMDADGAGTGVASAQDGAGDAERENPQAQSESGQEGADERKTGDVKSEAQKIADGIVRKRLKGLEKEDIELYKAHKDEFIKFMDSQKSEADKVSEAQRKAEEALRGAAAKEAKANAMIAAISAGIKTEHLEDAVILAMARVNDDTSIEDAIQTVAKNNPAWVAGVELPGSGGNPAKNEEDKKTPPTMI</sequence>
<keyword evidence="4" id="KW-1185">Reference proteome</keyword>
<dbReference type="Proteomes" id="UP000070366">
    <property type="component" value="Unassembled WGS sequence"/>
</dbReference>
<dbReference type="RefSeq" id="WP_066523596.1">
    <property type="nucleotide sequence ID" value="NZ_CABMOF010000023.1"/>
</dbReference>
<feature type="coiled-coil region" evidence="1">
    <location>
        <begin position="90"/>
        <end position="120"/>
    </location>
</feature>
<reference evidence="3 4" key="1">
    <citation type="submission" date="2016-02" db="EMBL/GenBank/DDBJ databases">
        <authorList>
            <person name="Wen L."/>
            <person name="He K."/>
            <person name="Yang H."/>
        </authorList>
    </citation>
    <scope>NUCLEOTIDE SEQUENCE [LARGE SCALE GENOMIC DNA]</scope>
    <source>
        <strain evidence="3 4">DSM 22607</strain>
    </source>
</reference>
<accession>A0A136Q8P8</accession>
<dbReference type="STRING" id="626937.HMPREF3293_00186"/>
<evidence type="ECO:0000256" key="1">
    <source>
        <dbReference type="SAM" id="Coils"/>
    </source>
</evidence>
<dbReference type="EMBL" id="LSZW01000016">
    <property type="protein sequence ID" value="KXK66956.1"/>
    <property type="molecule type" value="Genomic_DNA"/>
</dbReference>
<evidence type="ECO:0000256" key="2">
    <source>
        <dbReference type="SAM" id="MobiDB-lite"/>
    </source>
</evidence>
<feature type="region of interest" description="Disordered" evidence="2">
    <location>
        <begin position="9"/>
        <end position="56"/>
    </location>
</feature>
<organism evidence="3 4">
    <name type="scientific">Christensenella minuta</name>
    <dbReference type="NCBI Taxonomy" id="626937"/>
    <lineage>
        <taxon>Bacteria</taxon>
        <taxon>Bacillati</taxon>
        <taxon>Bacillota</taxon>
        <taxon>Clostridia</taxon>
        <taxon>Christensenellales</taxon>
        <taxon>Christensenellaceae</taxon>
        <taxon>Christensenella</taxon>
    </lineage>
</organism>
<dbReference type="AlphaFoldDB" id="A0A136Q8P8"/>
<comment type="caution">
    <text evidence="3">The sequence shown here is derived from an EMBL/GenBank/DDBJ whole genome shotgun (WGS) entry which is preliminary data.</text>
</comment>
<name>A0A136Q8P8_9FIRM</name>
<feature type="compositionally biased region" description="Basic and acidic residues" evidence="2">
    <location>
        <begin position="44"/>
        <end position="56"/>
    </location>
</feature>
<feature type="region of interest" description="Disordered" evidence="2">
    <location>
        <begin position="172"/>
        <end position="195"/>
    </location>
</feature>
<keyword evidence="1" id="KW-0175">Coiled coil</keyword>